<keyword evidence="3 6" id="KW-0812">Transmembrane</keyword>
<evidence type="ECO:0000256" key="1">
    <source>
        <dbReference type="ARBA" id="ARBA00004651"/>
    </source>
</evidence>
<dbReference type="OrthoDB" id="9804822at2"/>
<comment type="subcellular location">
    <subcellularLocation>
        <location evidence="1">Cell membrane</location>
        <topology evidence="1">Multi-pass membrane protein</topology>
    </subcellularLocation>
</comment>
<comment type="caution">
    <text evidence="7">The sequence shown here is derived from an EMBL/GenBank/DDBJ whole genome shotgun (WGS) entry which is preliminary data.</text>
</comment>
<evidence type="ECO:0000256" key="6">
    <source>
        <dbReference type="SAM" id="Phobius"/>
    </source>
</evidence>
<evidence type="ECO:0000256" key="5">
    <source>
        <dbReference type="ARBA" id="ARBA00023136"/>
    </source>
</evidence>
<keyword evidence="8" id="KW-1185">Reference proteome</keyword>
<feature type="transmembrane region" description="Helical" evidence="6">
    <location>
        <begin position="39"/>
        <end position="63"/>
    </location>
</feature>
<dbReference type="InterPro" id="IPR001123">
    <property type="entry name" value="LeuE-type"/>
</dbReference>
<evidence type="ECO:0000313" key="7">
    <source>
        <dbReference type="EMBL" id="EFL52252.1"/>
    </source>
</evidence>
<dbReference type="AlphaFoldDB" id="E1JTX3"/>
<dbReference type="PANTHER" id="PTHR30086:SF20">
    <property type="entry name" value="ARGININE EXPORTER PROTEIN ARGO-RELATED"/>
    <property type="match status" value="1"/>
</dbReference>
<dbReference type="PIRSF" id="PIRSF006324">
    <property type="entry name" value="LeuE"/>
    <property type="match status" value="1"/>
</dbReference>
<dbReference type="STRING" id="596151.DesfrDRAFT_1072"/>
<dbReference type="EMBL" id="AECZ01000005">
    <property type="protein sequence ID" value="EFL52252.1"/>
    <property type="molecule type" value="Genomic_DNA"/>
</dbReference>
<dbReference type="RefSeq" id="WP_005991841.1">
    <property type="nucleotide sequence ID" value="NZ_AECZ01000005.1"/>
</dbReference>
<feature type="transmembrane region" description="Helical" evidence="6">
    <location>
        <begin position="146"/>
        <end position="170"/>
    </location>
</feature>
<evidence type="ECO:0000256" key="3">
    <source>
        <dbReference type="ARBA" id="ARBA00022692"/>
    </source>
</evidence>
<name>E1JTX3_SOLFR</name>
<keyword evidence="2" id="KW-1003">Cell membrane</keyword>
<evidence type="ECO:0000313" key="8">
    <source>
        <dbReference type="Proteomes" id="UP000006250"/>
    </source>
</evidence>
<feature type="transmembrane region" description="Helical" evidence="6">
    <location>
        <begin position="6"/>
        <end position="32"/>
    </location>
</feature>
<dbReference type="Proteomes" id="UP000006250">
    <property type="component" value="Unassembled WGS sequence"/>
</dbReference>
<feature type="transmembrane region" description="Helical" evidence="6">
    <location>
        <begin position="69"/>
        <end position="89"/>
    </location>
</feature>
<keyword evidence="5 6" id="KW-0472">Membrane</keyword>
<reference evidence="7 8" key="1">
    <citation type="submission" date="2010-08" db="EMBL/GenBank/DDBJ databases">
        <title>The draft genome of Desulfovibrio fructosovorans JJ.</title>
        <authorList>
            <consortium name="US DOE Joint Genome Institute (JGI-PGF)"/>
            <person name="Lucas S."/>
            <person name="Copeland A."/>
            <person name="Lapidus A."/>
            <person name="Cheng J.-F."/>
            <person name="Bruce D."/>
            <person name="Goodwin L."/>
            <person name="Pitluck S."/>
            <person name="Land M.L."/>
            <person name="Hauser L."/>
            <person name="Chang Y.-J."/>
            <person name="Jeffries C."/>
            <person name="Wall J.D."/>
            <person name="Stahl D.A."/>
            <person name="Arkin A.P."/>
            <person name="Dehal P."/>
            <person name="Stolyar S.M."/>
            <person name="Hazen T.C."/>
            <person name="Woyke T.J."/>
        </authorList>
    </citation>
    <scope>NUCLEOTIDE SEQUENCE [LARGE SCALE GENOMIC DNA]</scope>
    <source>
        <strain evidence="7 8">JJ</strain>
    </source>
</reference>
<dbReference type="GO" id="GO:0005886">
    <property type="term" value="C:plasma membrane"/>
    <property type="evidence" value="ECO:0007669"/>
    <property type="project" value="UniProtKB-SubCell"/>
</dbReference>
<proteinExistence type="predicted"/>
<feature type="transmembrane region" description="Helical" evidence="6">
    <location>
        <begin position="110"/>
        <end position="134"/>
    </location>
</feature>
<dbReference type="PANTHER" id="PTHR30086">
    <property type="entry name" value="ARGININE EXPORTER PROTEIN ARGO"/>
    <property type="match status" value="1"/>
</dbReference>
<sequence precursor="true">MTLPLYLAFIAAASVLLVFPGPTVLMVIGYGLAEGRKSVWSLVTGVCLGDAVACAGSLAGLGALLSASAAAFTVVKVVGAVYLVWLGIGMLRSGNDAVASPAPCPAGRKFVHAFTVTVLNPKTILFFVAFLPQFVSPQAPALPQLALLGTTFVLLGAANTTAYALLAGTIGGRIRDPRFVGTLRRVGGGSLIGAGVLTAVAVKR</sequence>
<dbReference type="Pfam" id="PF01810">
    <property type="entry name" value="LysE"/>
    <property type="match status" value="1"/>
</dbReference>
<evidence type="ECO:0000256" key="4">
    <source>
        <dbReference type="ARBA" id="ARBA00022989"/>
    </source>
</evidence>
<gene>
    <name evidence="7" type="ORF">DesfrDRAFT_1072</name>
</gene>
<organism evidence="7 8">
    <name type="scientific">Solidesulfovibrio fructosivorans JJ]</name>
    <dbReference type="NCBI Taxonomy" id="596151"/>
    <lineage>
        <taxon>Bacteria</taxon>
        <taxon>Pseudomonadati</taxon>
        <taxon>Thermodesulfobacteriota</taxon>
        <taxon>Desulfovibrionia</taxon>
        <taxon>Desulfovibrionales</taxon>
        <taxon>Desulfovibrionaceae</taxon>
        <taxon>Solidesulfovibrio</taxon>
    </lineage>
</organism>
<feature type="transmembrane region" description="Helical" evidence="6">
    <location>
        <begin position="182"/>
        <end position="202"/>
    </location>
</feature>
<dbReference type="GO" id="GO:0015171">
    <property type="term" value="F:amino acid transmembrane transporter activity"/>
    <property type="evidence" value="ECO:0007669"/>
    <property type="project" value="TreeGrafter"/>
</dbReference>
<protein>
    <submittedName>
        <fullName evidence="7">Lysine exporter protein (LYSE/YGGA)</fullName>
    </submittedName>
</protein>
<accession>E1JTX3</accession>
<evidence type="ECO:0000256" key="2">
    <source>
        <dbReference type="ARBA" id="ARBA00022475"/>
    </source>
</evidence>
<keyword evidence="4 6" id="KW-1133">Transmembrane helix</keyword>
<dbReference type="eggNOG" id="COG1280">
    <property type="taxonomic scope" value="Bacteria"/>
</dbReference>